<proteinExistence type="predicted"/>
<accession>A0A0D7AMS6</accession>
<dbReference type="EMBL" id="KN881636">
    <property type="protein sequence ID" value="KIY52611.1"/>
    <property type="molecule type" value="Genomic_DNA"/>
</dbReference>
<feature type="compositionally biased region" description="Low complexity" evidence="1">
    <location>
        <begin position="193"/>
        <end position="206"/>
    </location>
</feature>
<reference evidence="2 3" key="1">
    <citation type="journal article" date="2015" name="Fungal Genet. Biol.">
        <title>Evolution of novel wood decay mechanisms in Agaricales revealed by the genome sequences of Fistulina hepatica and Cylindrobasidium torrendii.</title>
        <authorList>
            <person name="Floudas D."/>
            <person name="Held B.W."/>
            <person name="Riley R."/>
            <person name="Nagy L.G."/>
            <person name="Koehler G."/>
            <person name="Ransdell A.S."/>
            <person name="Younus H."/>
            <person name="Chow J."/>
            <person name="Chiniquy J."/>
            <person name="Lipzen A."/>
            <person name="Tritt A."/>
            <person name="Sun H."/>
            <person name="Haridas S."/>
            <person name="LaButti K."/>
            <person name="Ohm R.A."/>
            <person name="Kues U."/>
            <person name="Blanchette R.A."/>
            <person name="Grigoriev I.V."/>
            <person name="Minto R.E."/>
            <person name="Hibbett D.S."/>
        </authorList>
    </citation>
    <scope>NUCLEOTIDE SEQUENCE [LARGE SCALE GENOMIC DNA]</scope>
    <source>
        <strain evidence="2 3">ATCC 64428</strain>
    </source>
</reference>
<feature type="region of interest" description="Disordered" evidence="1">
    <location>
        <begin position="1"/>
        <end position="31"/>
    </location>
</feature>
<protein>
    <submittedName>
        <fullName evidence="2">Uncharacterized protein</fullName>
    </submittedName>
</protein>
<gene>
    <name evidence="2" type="ORF">FISHEDRAFT_55806</name>
</gene>
<keyword evidence="3" id="KW-1185">Reference proteome</keyword>
<evidence type="ECO:0000256" key="1">
    <source>
        <dbReference type="SAM" id="MobiDB-lite"/>
    </source>
</evidence>
<evidence type="ECO:0000313" key="2">
    <source>
        <dbReference type="EMBL" id="KIY52611.1"/>
    </source>
</evidence>
<organism evidence="2 3">
    <name type="scientific">Fistulina hepatica ATCC 64428</name>
    <dbReference type="NCBI Taxonomy" id="1128425"/>
    <lineage>
        <taxon>Eukaryota</taxon>
        <taxon>Fungi</taxon>
        <taxon>Dikarya</taxon>
        <taxon>Basidiomycota</taxon>
        <taxon>Agaricomycotina</taxon>
        <taxon>Agaricomycetes</taxon>
        <taxon>Agaricomycetidae</taxon>
        <taxon>Agaricales</taxon>
        <taxon>Fistulinaceae</taxon>
        <taxon>Fistulina</taxon>
    </lineage>
</organism>
<sequence length="378" mass="39811">MSESRRSSLRPSSSPATTPGGRPRKKPQCQTCHLPMLGHPKKCPEKVSLSFSTVNTSSVNATTHALTGAMSSMCLTPSQRNEEISALKPRRRGLGRFPAVIIPDSDSASVASLASLSSSSKELIAKLCAPDATSDSDEEEDDTPAKLVCWRDQVKAATTENAQEGKTDDAAILTIKKKRAPRASMPGSFVPRSAETSFQSTTSTETVRPRRSPRHSLPAPSVLKASDTAPALVEVNESKAATPPAAVAEAPCSTRALESKMSETERIIFVERLNESAARASLYTIPRADVAAVEAQAREQGFHVCVIDEGSRAEDAADCLVVIGRDVAEAERMYRRIAMVQAATQGAATGDNKSVGIGKMAGAAAVGAVATFAGLAYA</sequence>
<name>A0A0D7AMS6_9AGAR</name>
<evidence type="ECO:0000313" key="3">
    <source>
        <dbReference type="Proteomes" id="UP000054144"/>
    </source>
</evidence>
<dbReference type="Proteomes" id="UP000054144">
    <property type="component" value="Unassembled WGS sequence"/>
</dbReference>
<dbReference type="AlphaFoldDB" id="A0A0D7AMS6"/>
<feature type="region of interest" description="Disordered" evidence="1">
    <location>
        <begin position="182"/>
        <end position="221"/>
    </location>
</feature>